<evidence type="ECO:0000256" key="5">
    <source>
        <dbReference type="SAM" id="MobiDB-lite"/>
    </source>
</evidence>
<feature type="transmembrane region" description="Helical" evidence="6">
    <location>
        <begin position="396"/>
        <end position="418"/>
    </location>
</feature>
<dbReference type="Proteomes" id="UP000054007">
    <property type="component" value="Unassembled WGS sequence"/>
</dbReference>
<dbReference type="PANTHER" id="PTHR23501">
    <property type="entry name" value="MAJOR FACILITATOR SUPERFAMILY"/>
    <property type="match status" value="1"/>
</dbReference>
<feature type="transmembrane region" description="Helical" evidence="6">
    <location>
        <begin position="154"/>
        <end position="172"/>
    </location>
</feature>
<dbReference type="PANTHER" id="PTHR23501:SF102">
    <property type="entry name" value="DRUG TRANSPORTER, PUTATIVE (AFU_ORTHOLOGUE AFUA_3G08530)-RELATED"/>
    <property type="match status" value="1"/>
</dbReference>
<evidence type="ECO:0000313" key="9">
    <source>
        <dbReference type="Proteomes" id="UP000054007"/>
    </source>
</evidence>
<dbReference type="Gene3D" id="1.20.1250.20">
    <property type="entry name" value="MFS general substrate transporter like domains"/>
    <property type="match status" value="1"/>
</dbReference>
<dbReference type="OrthoDB" id="3437016at2759"/>
<feature type="transmembrane region" description="Helical" evidence="6">
    <location>
        <begin position="123"/>
        <end position="142"/>
    </location>
</feature>
<evidence type="ECO:0000256" key="4">
    <source>
        <dbReference type="ARBA" id="ARBA00023136"/>
    </source>
</evidence>
<sequence length="535" mass="57187">MIFVSISLSLILTSIDLGGIGVIAPTISSDLNGGDFTWVGSAYLLASSACLPLSGNLAHIFGRRPILLAAIAIFAAGSLACALAKSMNILIVGRAIQGIGGGGIQALSFIIVSDLVSLSERGLYNGILSVVIAMGSGVAPFIAGSFADHISWRWFFWINLPLCAVSFVWAAIFLNLNGPEGSLLAKLANIDWLGNFLLTASTSSTLIALTWGGVRYAWMSYNVLVPLIVGVIGLLFAFWYEYKWASQPTIPMSILLNGHSFNGYLGTFVHGIVLGTFSLDILANHVARPAWFQAIHEATPTKSGLLLLPMVAGVLPCAIIGGVVVARVGRYYISNLVGWCCMLIGLGLLVSIKKETHYYLIAIYEVIFGCGVGLLYAVIIFAVLAPLTVAQQAPAMALLTFFRTFSQAWGITIGGAVLQDGLRKRLPQGVMSKVPSGQSLAFALIPHIPTLEAQVREEVQMAFHQSMHRVWVVTLCIGSAGMLTMVFMRNLPLKTTTDERWGIAGKGSTVEDDKSSLHSPSIVHTDDGSIRSETV</sequence>
<dbReference type="PRINTS" id="PR01036">
    <property type="entry name" value="TCRTETB"/>
</dbReference>
<dbReference type="AlphaFoldDB" id="A0A0D7BPP2"/>
<dbReference type="GO" id="GO:0022857">
    <property type="term" value="F:transmembrane transporter activity"/>
    <property type="evidence" value="ECO:0007669"/>
    <property type="project" value="InterPro"/>
</dbReference>
<name>A0A0D7BPP2_9AGAR</name>
<feature type="compositionally biased region" description="Basic and acidic residues" evidence="5">
    <location>
        <begin position="524"/>
        <end position="535"/>
    </location>
</feature>
<dbReference type="EMBL" id="KN880453">
    <property type="protein sequence ID" value="KIY71566.1"/>
    <property type="molecule type" value="Genomic_DNA"/>
</dbReference>
<feature type="transmembrane region" description="Helical" evidence="6">
    <location>
        <begin position="66"/>
        <end position="84"/>
    </location>
</feature>
<dbReference type="InterPro" id="IPR036259">
    <property type="entry name" value="MFS_trans_sf"/>
</dbReference>
<feature type="transmembrane region" description="Helical" evidence="6">
    <location>
        <begin position="6"/>
        <end position="24"/>
    </location>
</feature>
<keyword evidence="3 6" id="KW-1133">Transmembrane helix</keyword>
<evidence type="ECO:0000259" key="7">
    <source>
        <dbReference type="PROSITE" id="PS50850"/>
    </source>
</evidence>
<dbReference type="InterPro" id="IPR011701">
    <property type="entry name" value="MFS"/>
</dbReference>
<dbReference type="GO" id="GO:0005886">
    <property type="term" value="C:plasma membrane"/>
    <property type="evidence" value="ECO:0007669"/>
    <property type="project" value="TreeGrafter"/>
</dbReference>
<feature type="transmembrane region" description="Helical" evidence="6">
    <location>
        <begin position="332"/>
        <end position="352"/>
    </location>
</feature>
<dbReference type="STRING" id="1314674.A0A0D7BPP2"/>
<comment type="subcellular location">
    <subcellularLocation>
        <location evidence="1">Membrane</location>
        <topology evidence="1">Multi-pass membrane protein</topology>
    </subcellularLocation>
</comment>
<keyword evidence="2 6" id="KW-0812">Transmembrane</keyword>
<keyword evidence="9" id="KW-1185">Reference proteome</keyword>
<feature type="transmembrane region" description="Helical" evidence="6">
    <location>
        <begin position="304"/>
        <end position="326"/>
    </location>
</feature>
<dbReference type="SUPFAM" id="SSF103473">
    <property type="entry name" value="MFS general substrate transporter"/>
    <property type="match status" value="1"/>
</dbReference>
<feature type="transmembrane region" description="Helical" evidence="6">
    <location>
        <begin position="223"/>
        <end position="242"/>
    </location>
</feature>
<feature type="domain" description="Major facilitator superfamily (MFS) profile" evidence="7">
    <location>
        <begin position="2"/>
        <end position="496"/>
    </location>
</feature>
<evidence type="ECO:0000256" key="3">
    <source>
        <dbReference type="ARBA" id="ARBA00022989"/>
    </source>
</evidence>
<feature type="region of interest" description="Disordered" evidence="5">
    <location>
        <begin position="504"/>
        <end position="535"/>
    </location>
</feature>
<dbReference type="Gene3D" id="1.20.1720.10">
    <property type="entry name" value="Multidrug resistance protein D"/>
    <property type="match status" value="1"/>
</dbReference>
<gene>
    <name evidence="8" type="ORF">CYLTODRAFT_429455</name>
</gene>
<dbReference type="Pfam" id="PF07690">
    <property type="entry name" value="MFS_1"/>
    <property type="match status" value="1"/>
</dbReference>
<proteinExistence type="predicted"/>
<evidence type="ECO:0000256" key="6">
    <source>
        <dbReference type="SAM" id="Phobius"/>
    </source>
</evidence>
<feature type="transmembrane region" description="Helical" evidence="6">
    <location>
        <begin position="262"/>
        <end position="283"/>
    </location>
</feature>
<evidence type="ECO:0000256" key="1">
    <source>
        <dbReference type="ARBA" id="ARBA00004141"/>
    </source>
</evidence>
<feature type="transmembrane region" description="Helical" evidence="6">
    <location>
        <begin position="192"/>
        <end position="211"/>
    </location>
</feature>
<feature type="transmembrane region" description="Helical" evidence="6">
    <location>
        <begin position="359"/>
        <end position="384"/>
    </location>
</feature>
<feature type="transmembrane region" description="Helical" evidence="6">
    <location>
        <begin position="470"/>
        <end position="488"/>
    </location>
</feature>
<evidence type="ECO:0000313" key="8">
    <source>
        <dbReference type="EMBL" id="KIY71566.1"/>
    </source>
</evidence>
<organism evidence="8 9">
    <name type="scientific">Cylindrobasidium torrendii FP15055 ss-10</name>
    <dbReference type="NCBI Taxonomy" id="1314674"/>
    <lineage>
        <taxon>Eukaryota</taxon>
        <taxon>Fungi</taxon>
        <taxon>Dikarya</taxon>
        <taxon>Basidiomycota</taxon>
        <taxon>Agaricomycotina</taxon>
        <taxon>Agaricomycetes</taxon>
        <taxon>Agaricomycetidae</taxon>
        <taxon>Agaricales</taxon>
        <taxon>Marasmiineae</taxon>
        <taxon>Physalacriaceae</taxon>
        <taxon>Cylindrobasidium</taxon>
    </lineage>
</organism>
<dbReference type="PROSITE" id="PS50850">
    <property type="entry name" value="MFS"/>
    <property type="match status" value="1"/>
</dbReference>
<evidence type="ECO:0000256" key="2">
    <source>
        <dbReference type="ARBA" id="ARBA00022692"/>
    </source>
</evidence>
<protein>
    <submittedName>
        <fullName evidence="8">Iron permease</fullName>
    </submittedName>
</protein>
<accession>A0A0D7BPP2</accession>
<reference evidence="8 9" key="1">
    <citation type="journal article" date="2015" name="Fungal Genet. Biol.">
        <title>Evolution of novel wood decay mechanisms in Agaricales revealed by the genome sequences of Fistulina hepatica and Cylindrobasidium torrendii.</title>
        <authorList>
            <person name="Floudas D."/>
            <person name="Held B.W."/>
            <person name="Riley R."/>
            <person name="Nagy L.G."/>
            <person name="Koehler G."/>
            <person name="Ransdell A.S."/>
            <person name="Younus H."/>
            <person name="Chow J."/>
            <person name="Chiniquy J."/>
            <person name="Lipzen A."/>
            <person name="Tritt A."/>
            <person name="Sun H."/>
            <person name="Haridas S."/>
            <person name="LaButti K."/>
            <person name="Ohm R.A."/>
            <person name="Kues U."/>
            <person name="Blanchette R.A."/>
            <person name="Grigoriev I.V."/>
            <person name="Minto R.E."/>
            <person name="Hibbett D.S."/>
        </authorList>
    </citation>
    <scope>NUCLEOTIDE SEQUENCE [LARGE SCALE GENOMIC DNA]</scope>
    <source>
        <strain evidence="8 9">FP15055 ss-10</strain>
    </source>
</reference>
<dbReference type="InterPro" id="IPR020846">
    <property type="entry name" value="MFS_dom"/>
</dbReference>
<feature type="transmembrane region" description="Helical" evidence="6">
    <location>
        <begin position="91"/>
        <end position="111"/>
    </location>
</feature>
<keyword evidence="4 6" id="KW-0472">Membrane</keyword>